<dbReference type="RefSeq" id="WP_204964581.1">
    <property type="nucleotide sequence ID" value="NZ_BAAAUR010000014.1"/>
</dbReference>
<gene>
    <name evidence="2" type="ORF">GCM10017591_26790</name>
</gene>
<name>A0A9W6M777_9MICO</name>
<keyword evidence="3" id="KW-1185">Reference proteome</keyword>
<reference evidence="2" key="2">
    <citation type="submission" date="2023-01" db="EMBL/GenBank/DDBJ databases">
        <authorList>
            <person name="Sun Q."/>
            <person name="Evtushenko L."/>
        </authorList>
    </citation>
    <scope>NUCLEOTIDE SEQUENCE</scope>
    <source>
        <strain evidence="2">VKM Ac-1940</strain>
    </source>
</reference>
<feature type="signal peptide" evidence="1">
    <location>
        <begin position="1"/>
        <end position="29"/>
    </location>
</feature>
<comment type="caution">
    <text evidence="2">The sequence shown here is derived from an EMBL/GenBank/DDBJ whole genome shotgun (WGS) entry which is preliminary data.</text>
</comment>
<protein>
    <recommendedName>
        <fullName evidence="4">WxL domain-containing protein</fullName>
    </recommendedName>
</protein>
<dbReference type="AlphaFoldDB" id="A0A9W6M777"/>
<evidence type="ECO:0000313" key="3">
    <source>
        <dbReference type="Proteomes" id="UP001142291"/>
    </source>
</evidence>
<keyword evidence="1" id="KW-0732">Signal</keyword>
<organism evidence="2 3">
    <name type="scientific">Microbacterium dextranolyticum</name>
    <dbReference type="NCBI Taxonomy" id="36806"/>
    <lineage>
        <taxon>Bacteria</taxon>
        <taxon>Bacillati</taxon>
        <taxon>Actinomycetota</taxon>
        <taxon>Actinomycetes</taxon>
        <taxon>Micrococcales</taxon>
        <taxon>Microbacteriaceae</taxon>
        <taxon>Microbacterium</taxon>
    </lineage>
</organism>
<evidence type="ECO:0000313" key="2">
    <source>
        <dbReference type="EMBL" id="GLJ96616.1"/>
    </source>
</evidence>
<dbReference type="EMBL" id="BSER01000012">
    <property type="protein sequence ID" value="GLJ96616.1"/>
    <property type="molecule type" value="Genomic_DNA"/>
</dbReference>
<reference evidence="2" key="1">
    <citation type="journal article" date="2014" name="Int. J. Syst. Evol. Microbiol.">
        <title>Complete genome sequence of Corynebacterium casei LMG S-19264T (=DSM 44701T), isolated from a smear-ripened cheese.</title>
        <authorList>
            <consortium name="US DOE Joint Genome Institute (JGI-PGF)"/>
            <person name="Walter F."/>
            <person name="Albersmeier A."/>
            <person name="Kalinowski J."/>
            <person name="Ruckert C."/>
        </authorList>
    </citation>
    <scope>NUCLEOTIDE SEQUENCE</scope>
    <source>
        <strain evidence="2">VKM Ac-1940</strain>
    </source>
</reference>
<dbReference type="PROSITE" id="PS51257">
    <property type="entry name" value="PROKAR_LIPOPROTEIN"/>
    <property type="match status" value="1"/>
</dbReference>
<evidence type="ECO:0000256" key="1">
    <source>
        <dbReference type="SAM" id="SignalP"/>
    </source>
</evidence>
<accession>A0A9W6M777</accession>
<dbReference type="Proteomes" id="UP001142291">
    <property type="component" value="Unassembled WGS sequence"/>
</dbReference>
<sequence>MKNRATWTRVAAGVVGGAMLVGCAGAAMAAEVQNDDVNVNVNIEAKGALTMSVAATSTTLTEVASADTTLRQFDGKLPVVTVTDDRQQVPDGVFWYVTGQSSEFSAPGVTQKIAAGNLGWTPKLLSDNSDGAVSEGDEVVTTLDDPTSGSTSTPNNVGLVGDELFVLSLDSQQVRPTGEWKADADLFLKTPATVAPGAYSGKITLTLWEDAQQ</sequence>
<proteinExistence type="predicted"/>
<evidence type="ECO:0008006" key="4">
    <source>
        <dbReference type="Google" id="ProtNLM"/>
    </source>
</evidence>
<feature type="chain" id="PRO_5040912586" description="WxL domain-containing protein" evidence="1">
    <location>
        <begin position="30"/>
        <end position="213"/>
    </location>
</feature>